<evidence type="ECO:0000313" key="2">
    <source>
        <dbReference type="EMBL" id="TNC29253.1"/>
    </source>
</evidence>
<comment type="caution">
    <text evidence="2">The sequence shown here is derived from an EMBL/GenBank/DDBJ whole genome shotgun (WGS) entry which is preliminary data.</text>
</comment>
<dbReference type="Proteomes" id="UP000305546">
    <property type="component" value="Unassembled WGS sequence"/>
</dbReference>
<protein>
    <submittedName>
        <fullName evidence="2">Uncharacterized protein</fullName>
    </submittedName>
</protein>
<evidence type="ECO:0000256" key="1">
    <source>
        <dbReference type="SAM" id="MobiDB-lite"/>
    </source>
</evidence>
<dbReference type="AlphaFoldDB" id="A0A5C4M8S4"/>
<keyword evidence="3" id="KW-1185">Reference proteome</keyword>
<reference evidence="2 3" key="1">
    <citation type="submission" date="2019-06" db="EMBL/GenBank/DDBJ databases">
        <title>Amycolatopsis alkalitolerans sp. nov., isolated from Gastrodia elata Blume.</title>
        <authorList>
            <person name="Narsing Rao M.P."/>
            <person name="Li W.J."/>
        </authorList>
    </citation>
    <scope>NUCLEOTIDE SEQUENCE [LARGE SCALE GENOMIC DNA]</scope>
    <source>
        <strain evidence="2 3">SYSUP0005</strain>
    </source>
</reference>
<accession>A0A5C4M8S4</accession>
<evidence type="ECO:0000313" key="3">
    <source>
        <dbReference type="Proteomes" id="UP000305546"/>
    </source>
</evidence>
<dbReference type="OrthoDB" id="3629081at2"/>
<feature type="compositionally biased region" description="Basic and acidic residues" evidence="1">
    <location>
        <begin position="69"/>
        <end position="79"/>
    </location>
</feature>
<proteinExistence type="predicted"/>
<sequence>MPLSAEVLREAANRPYAPPRLLRAADAVLEGKFTWEDVAKGQCDHPFARSLFTPKAERTLWPFLQQVADEPRQQPERHPVRAGGPDEEEEDFSLRTYGEDVSVPPESGGGN</sequence>
<feature type="region of interest" description="Disordered" evidence="1">
    <location>
        <begin position="67"/>
        <end position="111"/>
    </location>
</feature>
<dbReference type="EMBL" id="VDFW01000002">
    <property type="protein sequence ID" value="TNC29253.1"/>
    <property type="molecule type" value="Genomic_DNA"/>
</dbReference>
<gene>
    <name evidence="2" type="ORF">FG385_03040</name>
</gene>
<organism evidence="2 3">
    <name type="scientific">Amycolatopsis alkalitolerans</name>
    <dbReference type="NCBI Taxonomy" id="2547244"/>
    <lineage>
        <taxon>Bacteria</taxon>
        <taxon>Bacillati</taxon>
        <taxon>Actinomycetota</taxon>
        <taxon>Actinomycetes</taxon>
        <taxon>Pseudonocardiales</taxon>
        <taxon>Pseudonocardiaceae</taxon>
        <taxon>Amycolatopsis</taxon>
    </lineage>
</organism>
<name>A0A5C4M8S4_9PSEU</name>